<gene>
    <name evidence="1" type="ORF">MNEG_15533</name>
</gene>
<dbReference type="Proteomes" id="UP000054498">
    <property type="component" value="Unassembled WGS sequence"/>
</dbReference>
<sequence length="71" mass="7878">MWKGLYGCGGQADQLTWSDATTTCTSMCGAKQGELDLCGMRGVGHDLNNPFQGYPFTVAWDFLKVHDYEPR</sequence>
<dbReference type="KEGG" id="mng:MNEG_15533"/>
<accession>A0A0D2LR72</accession>
<keyword evidence="2" id="KW-1185">Reference proteome</keyword>
<evidence type="ECO:0000313" key="1">
    <source>
        <dbReference type="EMBL" id="KIY92431.1"/>
    </source>
</evidence>
<protein>
    <submittedName>
        <fullName evidence="1">Uncharacterized protein</fullName>
    </submittedName>
</protein>
<reference evidence="1 2" key="1">
    <citation type="journal article" date="2013" name="BMC Genomics">
        <title>Reconstruction of the lipid metabolism for the microalga Monoraphidium neglectum from its genome sequence reveals characteristics suitable for biofuel production.</title>
        <authorList>
            <person name="Bogen C."/>
            <person name="Al-Dilaimi A."/>
            <person name="Albersmeier A."/>
            <person name="Wichmann J."/>
            <person name="Grundmann M."/>
            <person name="Rupp O."/>
            <person name="Lauersen K.J."/>
            <person name="Blifernez-Klassen O."/>
            <person name="Kalinowski J."/>
            <person name="Goesmann A."/>
            <person name="Mussgnug J.H."/>
            <person name="Kruse O."/>
        </authorList>
    </citation>
    <scope>NUCLEOTIDE SEQUENCE [LARGE SCALE GENOMIC DNA]</scope>
    <source>
        <strain evidence="1 2">SAG 48.87</strain>
    </source>
</reference>
<dbReference type="AlphaFoldDB" id="A0A0D2LR72"/>
<name>A0A0D2LR72_9CHLO</name>
<evidence type="ECO:0000313" key="2">
    <source>
        <dbReference type="Proteomes" id="UP000054498"/>
    </source>
</evidence>
<dbReference type="EMBL" id="KK105628">
    <property type="protein sequence ID" value="KIY92431.1"/>
    <property type="molecule type" value="Genomic_DNA"/>
</dbReference>
<dbReference type="GeneID" id="25733204"/>
<proteinExistence type="predicted"/>
<organism evidence="1 2">
    <name type="scientific">Monoraphidium neglectum</name>
    <dbReference type="NCBI Taxonomy" id="145388"/>
    <lineage>
        <taxon>Eukaryota</taxon>
        <taxon>Viridiplantae</taxon>
        <taxon>Chlorophyta</taxon>
        <taxon>core chlorophytes</taxon>
        <taxon>Chlorophyceae</taxon>
        <taxon>CS clade</taxon>
        <taxon>Sphaeropleales</taxon>
        <taxon>Selenastraceae</taxon>
        <taxon>Monoraphidium</taxon>
    </lineage>
</organism>
<dbReference type="RefSeq" id="XP_013891451.1">
    <property type="nucleotide sequence ID" value="XM_014035997.1"/>
</dbReference>